<evidence type="ECO:0008006" key="4">
    <source>
        <dbReference type="Google" id="ProtNLM"/>
    </source>
</evidence>
<protein>
    <recommendedName>
        <fullName evidence="4">DUF4408 domain-containing protein</fullName>
    </recommendedName>
</protein>
<organism evidence="2 3">
    <name type="scientific">Dendrobium catenatum</name>
    <dbReference type="NCBI Taxonomy" id="906689"/>
    <lineage>
        <taxon>Eukaryota</taxon>
        <taxon>Viridiplantae</taxon>
        <taxon>Streptophyta</taxon>
        <taxon>Embryophyta</taxon>
        <taxon>Tracheophyta</taxon>
        <taxon>Spermatophyta</taxon>
        <taxon>Magnoliopsida</taxon>
        <taxon>Liliopsida</taxon>
        <taxon>Asparagales</taxon>
        <taxon>Orchidaceae</taxon>
        <taxon>Epidendroideae</taxon>
        <taxon>Malaxideae</taxon>
        <taxon>Dendrobiinae</taxon>
        <taxon>Dendrobium</taxon>
    </lineage>
</organism>
<reference evidence="2 3" key="2">
    <citation type="journal article" date="2017" name="Nature">
        <title>The Apostasia genome and the evolution of orchids.</title>
        <authorList>
            <person name="Zhang G.Q."/>
            <person name="Liu K.W."/>
            <person name="Li Z."/>
            <person name="Lohaus R."/>
            <person name="Hsiao Y.Y."/>
            <person name="Niu S.C."/>
            <person name="Wang J.Y."/>
            <person name="Lin Y.C."/>
            <person name="Xu Q."/>
            <person name="Chen L.J."/>
            <person name="Yoshida K."/>
            <person name="Fujiwara S."/>
            <person name="Wang Z.W."/>
            <person name="Zhang Y.Q."/>
            <person name="Mitsuda N."/>
            <person name="Wang M."/>
            <person name="Liu G.H."/>
            <person name="Pecoraro L."/>
            <person name="Huang H.X."/>
            <person name="Xiao X.J."/>
            <person name="Lin M."/>
            <person name="Wu X.Y."/>
            <person name="Wu W.L."/>
            <person name="Chen Y.Y."/>
            <person name="Chang S.B."/>
            <person name="Sakamoto S."/>
            <person name="Ohme-Takagi M."/>
            <person name="Yagi M."/>
            <person name="Zeng S.J."/>
            <person name="Shen C.Y."/>
            <person name="Yeh C.M."/>
            <person name="Luo Y.B."/>
            <person name="Tsai W.C."/>
            <person name="Van de Peer Y."/>
            <person name="Liu Z.J."/>
        </authorList>
    </citation>
    <scope>NUCLEOTIDE SEQUENCE [LARGE SCALE GENOMIC DNA]</scope>
    <source>
        <tissue evidence="2">The whole plant</tissue>
    </source>
</reference>
<dbReference type="PANTHER" id="PTHR33640">
    <property type="entry name" value="TRANSMEMBRANE PROTEIN"/>
    <property type="match status" value="1"/>
</dbReference>
<proteinExistence type="predicted"/>
<sequence length="231" mass="25681">MEREKETATRRFRRFRHIGRLLRFLELAGALVVLSYSYNYVPSIARNSGVFLRRSAVVLISPTFVFLLGNAIVVVLFAKSGQIASSSESCSALSAVDGSDEISSNLSYPTPPHLGEAEEVVYEDKEVCVEIRASPRSRSEELEKIREEPKMLLLETEVSSGEAKLSSSPLLKLPQVKAVAAQDRVDAEAEEDAEQFRRTVEEFIAKQQRFQRQESLSVISYSAGLPEPVAV</sequence>
<reference evidence="2 3" key="1">
    <citation type="journal article" date="2016" name="Sci. Rep.">
        <title>The Dendrobium catenatum Lindl. genome sequence provides insights into polysaccharide synthase, floral development and adaptive evolution.</title>
        <authorList>
            <person name="Zhang G.Q."/>
            <person name="Xu Q."/>
            <person name="Bian C."/>
            <person name="Tsai W.C."/>
            <person name="Yeh C.M."/>
            <person name="Liu K.W."/>
            <person name="Yoshida K."/>
            <person name="Zhang L.S."/>
            <person name="Chang S.B."/>
            <person name="Chen F."/>
            <person name="Shi Y."/>
            <person name="Su Y.Y."/>
            <person name="Zhang Y.Q."/>
            <person name="Chen L.J."/>
            <person name="Yin Y."/>
            <person name="Lin M."/>
            <person name="Huang H."/>
            <person name="Deng H."/>
            <person name="Wang Z.W."/>
            <person name="Zhu S.L."/>
            <person name="Zhao X."/>
            <person name="Deng C."/>
            <person name="Niu S.C."/>
            <person name="Huang J."/>
            <person name="Wang M."/>
            <person name="Liu G.H."/>
            <person name="Yang H.J."/>
            <person name="Xiao X.J."/>
            <person name="Hsiao Y.Y."/>
            <person name="Wu W.L."/>
            <person name="Chen Y.Y."/>
            <person name="Mitsuda N."/>
            <person name="Ohme-Takagi M."/>
            <person name="Luo Y.B."/>
            <person name="Van de Peer Y."/>
            <person name="Liu Z.J."/>
        </authorList>
    </citation>
    <scope>NUCLEOTIDE SEQUENCE [LARGE SCALE GENOMIC DNA]</scope>
    <source>
        <tissue evidence="2">The whole plant</tissue>
    </source>
</reference>
<gene>
    <name evidence="2" type="ORF">MA16_Dca022110</name>
</gene>
<evidence type="ECO:0000313" key="2">
    <source>
        <dbReference type="EMBL" id="PKU75307.1"/>
    </source>
</evidence>
<evidence type="ECO:0000313" key="3">
    <source>
        <dbReference type="Proteomes" id="UP000233837"/>
    </source>
</evidence>
<dbReference type="EMBL" id="KZ502619">
    <property type="protein sequence ID" value="PKU75307.1"/>
    <property type="molecule type" value="Genomic_DNA"/>
</dbReference>
<feature type="transmembrane region" description="Helical" evidence="1">
    <location>
        <begin position="21"/>
        <end position="38"/>
    </location>
</feature>
<evidence type="ECO:0000256" key="1">
    <source>
        <dbReference type="SAM" id="Phobius"/>
    </source>
</evidence>
<name>A0A2I0WI25_9ASPA</name>
<dbReference type="Proteomes" id="UP000233837">
    <property type="component" value="Unassembled WGS sequence"/>
</dbReference>
<keyword evidence="3" id="KW-1185">Reference proteome</keyword>
<dbReference type="AlphaFoldDB" id="A0A2I0WI25"/>
<keyword evidence="1" id="KW-0472">Membrane</keyword>
<dbReference type="PANTHER" id="PTHR33640:SF8">
    <property type="entry name" value="TRANSMEMBRANE PROTEIN"/>
    <property type="match status" value="1"/>
</dbReference>
<accession>A0A2I0WI25</accession>
<keyword evidence="1" id="KW-1133">Transmembrane helix</keyword>
<feature type="transmembrane region" description="Helical" evidence="1">
    <location>
        <begin position="58"/>
        <end position="78"/>
    </location>
</feature>
<keyword evidence="1" id="KW-0812">Transmembrane</keyword>